<protein>
    <submittedName>
        <fullName evidence="1">Uncharacterized protein</fullName>
    </submittedName>
</protein>
<dbReference type="EMBL" id="PDCK01000040">
    <property type="protein sequence ID" value="PRQ50353.1"/>
    <property type="molecule type" value="Genomic_DNA"/>
</dbReference>
<keyword evidence="2" id="KW-1185">Reference proteome</keyword>
<reference evidence="1 2" key="1">
    <citation type="journal article" date="2018" name="Nat. Genet.">
        <title>The Rosa genome provides new insights in the design of modern roses.</title>
        <authorList>
            <person name="Bendahmane M."/>
        </authorList>
    </citation>
    <scope>NUCLEOTIDE SEQUENCE [LARGE SCALE GENOMIC DNA]</scope>
    <source>
        <strain evidence="2">cv. Old Blush</strain>
    </source>
</reference>
<organism evidence="1 2">
    <name type="scientific">Rosa chinensis</name>
    <name type="common">China rose</name>
    <dbReference type="NCBI Taxonomy" id="74649"/>
    <lineage>
        <taxon>Eukaryota</taxon>
        <taxon>Viridiplantae</taxon>
        <taxon>Streptophyta</taxon>
        <taxon>Embryophyta</taxon>
        <taxon>Tracheophyta</taxon>
        <taxon>Spermatophyta</taxon>
        <taxon>Magnoliopsida</taxon>
        <taxon>eudicotyledons</taxon>
        <taxon>Gunneridae</taxon>
        <taxon>Pentapetalae</taxon>
        <taxon>rosids</taxon>
        <taxon>fabids</taxon>
        <taxon>Rosales</taxon>
        <taxon>Rosaceae</taxon>
        <taxon>Rosoideae</taxon>
        <taxon>Rosoideae incertae sedis</taxon>
        <taxon>Rosa</taxon>
    </lineage>
</organism>
<proteinExistence type="predicted"/>
<dbReference type="Proteomes" id="UP000238479">
    <property type="component" value="Chromosome 2"/>
</dbReference>
<sequence length="50" mass="5948">MTNIQLALYRTYFPCFSSVMHSWGTNLYETHLPWKLLTLLLFPSTNKYCC</sequence>
<dbReference type="Gramene" id="PRQ50353">
    <property type="protein sequence ID" value="PRQ50353"/>
    <property type="gene ID" value="RchiOBHm_Chr2g0132261"/>
</dbReference>
<dbReference type="AlphaFoldDB" id="A0A2P6RVB1"/>
<accession>A0A2P6RVB1</accession>
<gene>
    <name evidence="1" type="ORF">RchiOBHm_Chr2g0132261</name>
</gene>
<evidence type="ECO:0000313" key="1">
    <source>
        <dbReference type="EMBL" id="PRQ50353.1"/>
    </source>
</evidence>
<evidence type="ECO:0000313" key="2">
    <source>
        <dbReference type="Proteomes" id="UP000238479"/>
    </source>
</evidence>
<name>A0A2P6RVB1_ROSCH</name>
<comment type="caution">
    <text evidence="1">The sequence shown here is derived from an EMBL/GenBank/DDBJ whole genome shotgun (WGS) entry which is preliminary data.</text>
</comment>